<gene>
    <name evidence="1" type="ORF">Pyn_17664</name>
</gene>
<comment type="caution">
    <text evidence="1">The sequence shown here is derived from an EMBL/GenBank/DDBJ whole genome shotgun (WGS) entry which is preliminary data.</text>
</comment>
<dbReference type="STRING" id="2094558.A0A314YBB1"/>
<evidence type="ECO:0000313" key="2">
    <source>
        <dbReference type="Proteomes" id="UP000250321"/>
    </source>
</evidence>
<dbReference type="Proteomes" id="UP000250321">
    <property type="component" value="Unassembled WGS sequence"/>
</dbReference>
<reference evidence="1 2" key="1">
    <citation type="submission" date="2018-02" db="EMBL/GenBank/DDBJ databases">
        <title>Draft genome of wild Prunus yedoensis var. nudiflora.</title>
        <authorList>
            <person name="Baek S."/>
            <person name="Kim J.-H."/>
            <person name="Choi K."/>
            <person name="Kim G.-B."/>
            <person name="Cho A."/>
            <person name="Jang H."/>
            <person name="Shin C.-H."/>
            <person name="Yu H.-J."/>
            <person name="Mun J.-H."/>
        </authorList>
    </citation>
    <scope>NUCLEOTIDE SEQUENCE [LARGE SCALE GENOMIC DNA]</scope>
    <source>
        <strain evidence="2">cv. Jeju island</strain>
        <tissue evidence="1">Leaf</tissue>
    </source>
</reference>
<dbReference type="EMBL" id="PJQY01001577">
    <property type="protein sequence ID" value="PQQ01354.1"/>
    <property type="molecule type" value="Genomic_DNA"/>
</dbReference>
<organism evidence="1 2">
    <name type="scientific">Prunus yedoensis var. nudiflora</name>
    <dbReference type="NCBI Taxonomy" id="2094558"/>
    <lineage>
        <taxon>Eukaryota</taxon>
        <taxon>Viridiplantae</taxon>
        <taxon>Streptophyta</taxon>
        <taxon>Embryophyta</taxon>
        <taxon>Tracheophyta</taxon>
        <taxon>Spermatophyta</taxon>
        <taxon>Magnoliopsida</taxon>
        <taxon>eudicotyledons</taxon>
        <taxon>Gunneridae</taxon>
        <taxon>Pentapetalae</taxon>
        <taxon>rosids</taxon>
        <taxon>fabids</taxon>
        <taxon>Rosales</taxon>
        <taxon>Rosaceae</taxon>
        <taxon>Amygdaloideae</taxon>
        <taxon>Amygdaleae</taxon>
        <taxon>Prunus</taxon>
    </lineage>
</organism>
<name>A0A314YBB1_PRUYE</name>
<evidence type="ECO:0000313" key="1">
    <source>
        <dbReference type="EMBL" id="PQQ01354.1"/>
    </source>
</evidence>
<sequence length="67" mass="7521">MMTSLRHLNLVGCVSLSSMPLEIRSLRQLQTLPLFVVNRVPGALNTLEEHKICSRSTISWIEVEGKS</sequence>
<proteinExistence type="predicted"/>
<protein>
    <submittedName>
        <fullName evidence="1">Disease resistance protein RGA2</fullName>
    </submittedName>
</protein>
<keyword evidence="2" id="KW-1185">Reference proteome</keyword>
<dbReference type="AlphaFoldDB" id="A0A314YBB1"/>
<accession>A0A314YBB1</accession>